<evidence type="ECO:0000256" key="1">
    <source>
        <dbReference type="ARBA" id="ARBA00009013"/>
    </source>
</evidence>
<keyword evidence="5" id="KW-1185">Reference proteome</keyword>
<dbReference type="InterPro" id="IPR002645">
    <property type="entry name" value="STAS_dom"/>
</dbReference>
<dbReference type="EMBL" id="CP121682">
    <property type="protein sequence ID" value="WGD38770.1"/>
    <property type="molecule type" value="Genomic_DNA"/>
</dbReference>
<dbReference type="InterPro" id="IPR036513">
    <property type="entry name" value="STAS_dom_sf"/>
</dbReference>
<comment type="similarity">
    <text evidence="1 2">Belongs to the anti-sigma-factor antagonist family.</text>
</comment>
<dbReference type="CDD" id="cd07043">
    <property type="entry name" value="STAS_anti-anti-sigma_factors"/>
    <property type="match status" value="1"/>
</dbReference>
<dbReference type="NCBIfam" id="TIGR00377">
    <property type="entry name" value="ant_ant_sig"/>
    <property type="match status" value="1"/>
</dbReference>
<dbReference type="Pfam" id="PF01740">
    <property type="entry name" value="STAS"/>
    <property type="match status" value="1"/>
</dbReference>
<dbReference type="InterPro" id="IPR003658">
    <property type="entry name" value="Anti-sigma_ant"/>
</dbReference>
<protein>
    <recommendedName>
        <fullName evidence="2">Anti-sigma factor antagonist</fullName>
    </recommendedName>
</protein>
<sequence length="113" mass="12642">MQPEFRTGHREEDDWTAVEIHGGIDVRTVPRIRDHVVHRPGAGHRRRAGDLTGVTFKDSTGLGALAGIRRRTRSRTGDPRRVSTDPEVLRNFRVTGPHQVFPIHGSAECAMTE</sequence>
<dbReference type="PANTHER" id="PTHR33495">
    <property type="entry name" value="ANTI-SIGMA FACTOR ANTAGONIST TM_1081-RELATED-RELATED"/>
    <property type="match status" value="1"/>
</dbReference>
<evidence type="ECO:0000256" key="2">
    <source>
        <dbReference type="RuleBase" id="RU003749"/>
    </source>
</evidence>
<evidence type="ECO:0000259" key="3">
    <source>
        <dbReference type="PROSITE" id="PS50801"/>
    </source>
</evidence>
<dbReference type="PROSITE" id="PS50801">
    <property type="entry name" value="STAS"/>
    <property type="match status" value="1"/>
</dbReference>
<reference evidence="4 5" key="1">
    <citation type="submission" date="2023-03" db="EMBL/GenBank/DDBJ databases">
        <authorList>
            <person name="Mo P."/>
        </authorList>
    </citation>
    <scope>NUCLEOTIDE SEQUENCE [LARGE SCALE GENOMIC DNA]</scope>
    <source>
        <strain evidence="4 5">HUAS 5</strain>
    </source>
</reference>
<gene>
    <name evidence="4" type="ORF">PYS65_00510</name>
</gene>
<evidence type="ECO:0000313" key="4">
    <source>
        <dbReference type="EMBL" id="WGD38770.1"/>
    </source>
</evidence>
<name>A0ABY8JW07_9ACTN</name>
<feature type="domain" description="STAS" evidence="3">
    <location>
        <begin position="18"/>
        <end position="113"/>
    </location>
</feature>
<accession>A0ABY8JW07</accession>
<dbReference type="PANTHER" id="PTHR33495:SF2">
    <property type="entry name" value="ANTI-SIGMA FACTOR ANTAGONIST TM_1081-RELATED"/>
    <property type="match status" value="1"/>
</dbReference>
<evidence type="ECO:0000313" key="5">
    <source>
        <dbReference type="Proteomes" id="UP001216440"/>
    </source>
</evidence>
<organism evidence="4 5">
    <name type="scientific">Streptomyces cathayae</name>
    <dbReference type="NCBI Taxonomy" id="3031124"/>
    <lineage>
        <taxon>Bacteria</taxon>
        <taxon>Bacillati</taxon>
        <taxon>Actinomycetota</taxon>
        <taxon>Actinomycetes</taxon>
        <taxon>Kitasatosporales</taxon>
        <taxon>Streptomycetaceae</taxon>
        <taxon>Streptomyces</taxon>
    </lineage>
</organism>
<dbReference type="SUPFAM" id="SSF52091">
    <property type="entry name" value="SpoIIaa-like"/>
    <property type="match status" value="1"/>
</dbReference>
<proteinExistence type="inferred from homology"/>
<dbReference type="Gene3D" id="3.30.750.24">
    <property type="entry name" value="STAS domain"/>
    <property type="match status" value="1"/>
</dbReference>
<dbReference type="Proteomes" id="UP001216440">
    <property type="component" value="Chromosome"/>
</dbReference>
<dbReference type="RefSeq" id="WP_279331664.1">
    <property type="nucleotide sequence ID" value="NZ_CP121682.1"/>
</dbReference>